<evidence type="ECO:0000256" key="5">
    <source>
        <dbReference type="ARBA" id="ARBA00016340"/>
    </source>
</evidence>
<dbReference type="InterPro" id="IPR005850">
    <property type="entry name" value="GalP_Utransf_C"/>
</dbReference>
<keyword evidence="11 16" id="KW-0119">Carbohydrate metabolism</keyword>
<dbReference type="AlphaFoldDB" id="A0A4Y9EQT4"/>
<evidence type="ECO:0000259" key="17">
    <source>
        <dbReference type="Pfam" id="PF01087"/>
    </source>
</evidence>
<evidence type="ECO:0000256" key="11">
    <source>
        <dbReference type="ARBA" id="ARBA00023277"/>
    </source>
</evidence>
<dbReference type="InterPro" id="IPR019779">
    <property type="entry name" value="GalP_UDPtransf1_His-AS"/>
</dbReference>
<evidence type="ECO:0000256" key="8">
    <source>
        <dbReference type="ARBA" id="ARBA00022723"/>
    </source>
</evidence>
<comment type="similarity">
    <text evidence="3 16">Belongs to the galactose-1-phosphate uridylyltransferase type 1 family.</text>
</comment>
<feature type="binding site" evidence="15">
    <location>
        <position position="288"/>
    </location>
    <ligand>
        <name>Fe cation</name>
        <dbReference type="ChEBI" id="CHEBI:24875"/>
    </ligand>
</feature>
<dbReference type="NCBIfam" id="NF008724">
    <property type="entry name" value="PRK11720.1"/>
    <property type="match status" value="1"/>
</dbReference>
<organism evidence="19 20">
    <name type="scientific">Glacieibacterium arshaanense</name>
    <dbReference type="NCBI Taxonomy" id="2511025"/>
    <lineage>
        <taxon>Bacteria</taxon>
        <taxon>Pseudomonadati</taxon>
        <taxon>Pseudomonadota</taxon>
        <taxon>Alphaproteobacteria</taxon>
        <taxon>Sphingomonadales</taxon>
        <taxon>Sphingosinicellaceae</taxon>
        <taxon>Glacieibacterium</taxon>
    </lineage>
</organism>
<dbReference type="GO" id="GO:0033499">
    <property type="term" value="P:galactose catabolic process via UDP-galactose, Leloir pathway"/>
    <property type="evidence" value="ECO:0007669"/>
    <property type="project" value="TreeGrafter"/>
</dbReference>
<comment type="cofactor">
    <cofactor evidence="14">
        <name>Zn(2+)</name>
        <dbReference type="ChEBI" id="CHEBI:29105"/>
    </cofactor>
    <text evidence="14">Binds 1 zinc ion per subunit.</text>
</comment>
<evidence type="ECO:0000256" key="2">
    <source>
        <dbReference type="ARBA" id="ARBA00004947"/>
    </source>
</evidence>
<reference evidence="19 20" key="1">
    <citation type="submission" date="2019-02" db="EMBL/GenBank/DDBJ databases">
        <title>Polymorphobacter sp. isolated from the lake at the Tibet of China.</title>
        <authorList>
            <person name="Li A."/>
        </authorList>
    </citation>
    <scope>NUCLEOTIDE SEQUENCE [LARGE SCALE GENOMIC DNA]</scope>
    <source>
        <strain evidence="19 20">DJ1R-1</strain>
    </source>
</reference>
<dbReference type="UniPathway" id="UPA00214"/>
<dbReference type="InterPro" id="IPR036265">
    <property type="entry name" value="HIT-like_sf"/>
</dbReference>
<name>A0A4Y9EQT4_9SPHN</name>
<evidence type="ECO:0000256" key="16">
    <source>
        <dbReference type="RuleBase" id="RU000506"/>
    </source>
</evidence>
<dbReference type="RefSeq" id="WP_135244689.1">
    <property type="nucleotide sequence ID" value="NZ_SIHO01000001.1"/>
</dbReference>
<evidence type="ECO:0000313" key="19">
    <source>
        <dbReference type="EMBL" id="TFU05965.1"/>
    </source>
</evidence>
<evidence type="ECO:0000256" key="4">
    <source>
        <dbReference type="ARBA" id="ARBA00012384"/>
    </source>
</evidence>
<dbReference type="InterPro" id="IPR005849">
    <property type="entry name" value="GalP_Utransf_N"/>
</dbReference>
<comment type="cofactor">
    <cofactor evidence="15">
        <name>Fe cation</name>
        <dbReference type="ChEBI" id="CHEBI:24875"/>
    </cofactor>
    <text evidence="15">Binds 1 Fe cation per subunit.</text>
</comment>
<evidence type="ECO:0000256" key="14">
    <source>
        <dbReference type="PIRSR" id="PIRSR000808-3"/>
    </source>
</evidence>
<dbReference type="EMBL" id="SIHO01000001">
    <property type="protein sequence ID" value="TFU05965.1"/>
    <property type="molecule type" value="Genomic_DNA"/>
</dbReference>
<feature type="binding site" evidence="15">
    <location>
        <position position="290"/>
    </location>
    <ligand>
        <name>Fe cation</name>
        <dbReference type="ChEBI" id="CHEBI:24875"/>
    </ligand>
</feature>
<evidence type="ECO:0000256" key="10">
    <source>
        <dbReference type="ARBA" id="ARBA00023144"/>
    </source>
</evidence>
<keyword evidence="20" id="KW-1185">Reference proteome</keyword>
<dbReference type="PANTHER" id="PTHR11943:SF1">
    <property type="entry name" value="GALACTOSE-1-PHOSPHATE URIDYLYLTRANSFERASE"/>
    <property type="match status" value="1"/>
</dbReference>
<evidence type="ECO:0000256" key="7">
    <source>
        <dbReference type="ARBA" id="ARBA00022695"/>
    </source>
</evidence>
<dbReference type="EC" id="2.7.7.12" evidence="4 12"/>
<comment type="pathway">
    <text evidence="2 16">Carbohydrate metabolism; galactose metabolism.</text>
</comment>
<evidence type="ECO:0000256" key="12">
    <source>
        <dbReference type="NCBIfam" id="TIGR00209"/>
    </source>
</evidence>
<dbReference type="Pfam" id="PF02744">
    <property type="entry name" value="GalP_UDP_tr_C"/>
    <property type="match status" value="1"/>
</dbReference>
<sequence>MTARPERRLNLLSGDWVLVSPQRVSRPWQGATEDDAAPPPPSYDPECYLCPGNARVGGVHNPDYAGVNVFDNDFPALLPGVVRATPADPLLVAEPEAGVCRVICYGPDHGRTMAAMTPAEIAAVVEVWAAQTAELAARDDVGAVTIFENRGAMMGASNPHPHGQIWATQHLPNELDHEVRRQRDWAATHGSLLLDDYLARELAEGVRLVTANDSFVALVPFWAAWPFELLVLPRRAVASFDALTPAERDGLAALLSVVTRAYDRLFDCAFPYSLGWHQHPGDKDFTLHGHFLPPLLRSATVRKHMVGFELLGMPQRDLTPEDAAARLRACL</sequence>
<feature type="domain" description="Galactose-1-phosphate uridyl transferase C-terminal" evidence="18">
    <location>
        <begin position="178"/>
        <end position="329"/>
    </location>
</feature>
<evidence type="ECO:0000313" key="20">
    <source>
        <dbReference type="Proteomes" id="UP000297737"/>
    </source>
</evidence>
<dbReference type="GO" id="GO:0005737">
    <property type="term" value="C:cytoplasm"/>
    <property type="evidence" value="ECO:0007669"/>
    <property type="project" value="TreeGrafter"/>
</dbReference>
<keyword evidence="6 16" id="KW-0808">Transferase</keyword>
<feature type="binding site" evidence="14">
    <location>
        <position position="109"/>
    </location>
    <ligand>
        <name>Zn(2+)</name>
        <dbReference type="ChEBI" id="CHEBI:29105"/>
    </ligand>
</feature>
<feature type="binding site" evidence="14">
    <location>
        <position position="160"/>
    </location>
    <ligand>
        <name>Zn(2+)</name>
        <dbReference type="ChEBI" id="CHEBI:29105"/>
    </ligand>
</feature>
<keyword evidence="10 16" id="KW-0299">Galactose metabolism</keyword>
<feature type="active site" description="Tele-UMP-histidine intermediate" evidence="13">
    <location>
        <position position="162"/>
    </location>
</feature>
<dbReference type="Proteomes" id="UP000297737">
    <property type="component" value="Unassembled WGS sequence"/>
</dbReference>
<keyword evidence="7 16" id="KW-0548">Nucleotidyltransferase</keyword>
<feature type="binding site" evidence="14">
    <location>
        <position position="47"/>
    </location>
    <ligand>
        <name>Zn(2+)</name>
        <dbReference type="ChEBI" id="CHEBI:29105"/>
    </ligand>
</feature>
<dbReference type="Gene3D" id="3.30.428.10">
    <property type="entry name" value="HIT-like"/>
    <property type="match status" value="2"/>
</dbReference>
<gene>
    <name evidence="19" type="ORF">EUV02_02790</name>
</gene>
<dbReference type="PIRSF" id="PIRSF000808">
    <property type="entry name" value="GalT"/>
    <property type="match status" value="1"/>
</dbReference>
<dbReference type="CDD" id="cd00608">
    <property type="entry name" value="GalT"/>
    <property type="match status" value="1"/>
</dbReference>
<protein>
    <recommendedName>
        <fullName evidence="5 12">Galactose-1-phosphate uridylyltransferase</fullName>
        <ecNumber evidence="4 12">2.7.7.12</ecNumber>
    </recommendedName>
</protein>
<dbReference type="SUPFAM" id="SSF54197">
    <property type="entry name" value="HIT-like"/>
    <property type="match status" value="2"/>
</dbReference>
<feature type="binding site" evidence="15">
    <location>
        <position position="178"/>
    </location>
    <ligand>
        <name>Fe cation</name>
        <dbReference type="ChEBI" id="CHEBI:24875"/>
    </ligand>
</feature>
<feature type="binding site" evidence="14">
    <location>
        <position position="50"/>
    </location>
    <ligand>
        <name>Zn(2+)</name>
        <dbReference type="ChEBI" id="CHEBI:29105"/>
    </ligand>
</feature>
<evidence type="ECO:0000256" key="3">
    <source>
        <dbReference type="ARBA" id="ARBA00010951"/>
    </source>
</evidence>
<dbReference type="GO" id="GO:0008108">
    <property type="term" value="F:UDP-glucose:hexose-1-phosphate uridylyltransferase activity"/>
    <property type="evidence" value="ECO:0007669"/>
    <property type="project" value="UniProtKB-UniRule"/>
</dbReference>
<dbReference type="NCBIfam" id="TIGR00209">
    <property type="entry name" value="galT_1"/>
    <property type="match status" value="1"/>
</dbReference>
<keyword evidence="9 14" id="KW-0862">Zinc</keyword>
<dbReference type="GO" id="GO:0008270">
    <property type="term" value="F:zinc ion binding"/>
    <property type="evidence" value="ECO:0007669"/>
    <property type="project" value="InterPro"/>
</dbReference>
<proteinExistence type="inferred from homology"/>
<evidence type="ECO:0000256" key="9">
    <source>
        <dbReference type="ARBA" id="ARBA00022833"/>
    </source>
</evidence>
<comment type="catalytic activity">
    <reaction evidence="1 16">
        <text>alpha-D-galactose 1-phosphate + UDP-alpha-D-glucose = alpha-D-glucose 1-phosphate + UDP-alpha-D-galactose</text>
        <dbReference type="Rhea" id="RHEA:13989"/>
        <dbReference type="ChEBI" id="CHEBI:58336"/>
        <dbReference type="ChEBI" id="CHEBI:58601"/>
        <dbReference type="ChEBI" id="CHEBI:58885"/>
        <dbReference type="ChEBI" id="CHEBI:66914"/>
        <dbReference type="EC" id="2.7.7.12"/>
    </reaction>
</comment>
<feature type="binding site" evidence="15">
    <location>
        <position position="277"/>
    </location>
    <ligand>
        <name>Fe cation</name>
        <dbReference type="ChEBI" id="CHEBI:24875"/>
    </ligand>
</feature>
<evidence type="ECO:0000256" key="15">
    <source>
        <dbReference type="PIRSR" id="PIRSR000808-4"/>
    </source>
</evidence>
<dbReference type="OrthoDB" id="9769064at2"/>
<dbReference type="PANTHER" id="PTHR11943">
    <property type="entry name" value="GALACTOSE-1-PHOSPHATE URIDYLYLTRANSFERASE"/>
    <property type="match status" value="1"/>
</dbReference>
<accession>A0A4Y9EQT4</accession>
<evidence type="ECO:0000256" key="13">
    <source>
        <dbReference type="PIRSR" id="PIRSR000808-1"/>
    </source>
</evidence>
<evidence type="ECO:0000256" key="6">
    <source>
        <dbReference type="ARBA" id="ARBA00022679"/>
    </source>
</evidence>
<comment type="caution">
    <text evidence="19">The sequence shown here is derived from an EMBL/GenBank/DDBJ whole genome shotgun (WGS) entry which is preliminary data.</text>
</comment>
<keyword evidence="15" id="KW-0408">Iron</keyword>
<keyword evidence="8 14" id="KW-0479">Metal-binding</keyword>
<dbReference type="Pfam" id="PF01087">
    <property type="entry name" value="GalP_UDP_transf"/>
    <property type="match status" value="1"/>
</dbReference>
<evidence type="ECO:0000259" key="18">
    <source>
        <dbReference type="Pfam" id="PF02744"/>
    </source>
</evidence>
<evidence type="ECO:0000256" key="1">
    <source>
        <dbReference type="ARBA" id="ARBA00001107"/>
    </source>
</evidence>
<dbReference type="PROSITE" id="PS00117">
    <property type="entry name" value="GAL_P_UDP_TRANSF_I"/>
    <property type="match status" value="1"/>
</dbReference>
<dbReference type="InterPro" id="IPR001937">
    <property type="entry name" value="GalP_UDPtransf1"/>
</dbReference>
<feature type="domain" description="Galactose-1-phosphate uridyl transferase N-terminal" evidence="17">
    <location>
        <begin position="4"/>
        <end position="172"/>
    </location>
</feature>